<gene>
    <name evidence="2" type="ORF">ACFO3S_07710</name>
</gene>
<dbReference type="EMBL" id="JBHSEP010000004">
    <property type="protein sequence ID" value="MFC4598125.1"/>
    <property type="molecule type" value="Genomic_DNA"/>
</dbReference>
<feature type="transmembrane region" description="Helical" evidence="1">
    <location>
        <begin position="92"/>
        <end position="113"/>
    </location>
</feature>
<feature type="transmembrane region" description="Helical" evidence="1">
    <location>
        <begin position="44"/>
        <end position="71"/>
    </location>
</feature>
<name>A0ABV9F852_9BACL</name>
<feature type="transmembrane region" description="Helical" evidence="1">
    <location>
        <begin position="163"/>
        <end position="186"/>
    </location>
</feature>
<sequence length="219" mass="23171">MKKAARTAGALFLVATGAYLIGSGLLDGVLHRPDFLASLYPDRATAAAGVFLELLNAMAVVGIAVLLYPVLQKHNEAYALGYFGSRLLESALLLASAVCPLALVALSEIYLAADAAQGSYLETIGKIGLEVRSALFQMAMIVLSLGSLLLCRVLYRARLIPRILSVIGFVGYAALLASGCLALLGYDVGSVLYIPGAVFEIAFPVWIMAKGFDLRAERT</sequence>
<feature type="transmembrane region" description="Helical" evidence="1">
    <location>
        <begin position="192"/>
        <end position="209"/>
    </location>
</feature>
<organism evidence="2 3">
    <name type="scientific">Cohnella hongkongensis</name>
    <dbReference type="NCBI Taxonomy" id="178337"/>
    <lineage>
        <taxon>Bacteria</taxon>
        <taxon>Bacillati</taxon>
        <taxon>Bacillota</taxon>
        <taxon>Bacilli</taxon>
        <taxon>Bacillales</taxon>
        <taxon>Paenibacillaceae</taxon>
        <taxon>Cohnella</taxon>
    </lineage>
</organism>
<keyword evidence="1" id="KW-0812">Transmembrane</keyword>
<protein>
    <submittedName>
        <fullName evidence="2">DUF4386 domain-containing protein</fullName>
    </submittedName>
</protein>
<evidence type="ECO:0000313" key="3">
    <source>
        <dbReference type="Proteomes" id="UP001596028"/>
    </source>
</evidence>
<keyword evidence="3" id="KW-1185">Reference proteome</keyword>
<dbReference type="Proteomes" id="UP001596028">
    <property type="component" value="Unassembled WGS sequence"/>
</dbReference>
<keyword evidence="1" id="KW-0472">Membrane</keyword>
<evidence type="ECO:0000313" key="2">
    <source>
        <dbReference type="EMBL" id="MFC4598125.1"/>
    </source>
</evidence>
<accession>A0ABV9F852</accession>
<dbReference type="Pfam" id="PF14329">
    <property type="entry name" value="DUF4386"/>
    <property type="match status" value="1"/>
</dbReference>
<proteinExistence type="predicted"/>
<dbReference type="RefSeq" id="WP_378094056.1">
    <property type="nucleotide sequence ID" value="NZ_JBHSEP010000004.1"/>
</dbReference>
<evidence type="ECO:0000256" key="1">
    <source>
        <dbReference type="SAM" id="Phobius"/>
    </source>
</evidence>
<dbReference type="InterPro" id="IPR025495">
    <property type="entry name" value="DUF4386"/>
</dbReference>
<feature type="transmembrane region" description="Helical" evidence="1">
    <location>
        <begin position="133"/>
        <end position="151"/>
    </location>
</feature>
<reference evidence="3" key="1">
    <citation type="journal article" date="2019" name="Int. J. Syst. Evol. Microbiol.">
        <title>The Global Catalogue of Microorganisms (GCM) 10K type strain sequencing project: providing services to taxonomists for standard genome sequencing and annotation.</title>
        <authorList>
            <consortium name="The Broad Institute Genomics Platform"/>
            <consortium name="The Broad Institute Genome Sequencing Center for Infectious Disease"/>
            <person name="Wu L."/>
            <person name="Ma J."/>
        </authorList>
    </citation>
    <scope>NUCLEOTIDE SEQUENCE [LARGE SCALE GENOMIC DNA]</scope>
    <source>
        <strain evidence="3">CCUG 49571</strain>
    </source>
</reference>
<keyword evidence="1" id="KW-1133">Transmembrane helix</keyword>
<comment type="caution">
    <text evidence="2">The sequence shown here is derived from an EMBL/GenBank/DDBJ whole genome shotgun (WGS) entry which is preliminary data.</text>
</comment>